<reference evidence="1" key="1">
    <citation type="journal article" date="2021" name="Proc. Natl. Acad. Sci. U.S.A.">
        <title>A Catalog of Tens of Thousands of Viruses from Human Metagenomes Reveals Hidden Associations with Chronic Diseases.</title>
        <authorList>
            <person name="Tisza M.J."/>
            <person name="Buck C.B."/>
        </authorList>
    </citation>
    <scope>NUCLEOTIDE SEQUENCE</scope>
    <source>
        <strain evidence="1">CtML55</strain>
    </source>
</reference>
<proteinExistence type="predicted"/>
<name>A0A8S5RIZ4_9VIRU</name>
<dbReference type="EMBL" id="BK059105">
    <property type="protein sequence ID" value="DAE31066.1"/>
    <property type="molecule type" value="Genomic_DNA"/>
</dbReference>
<accession>A0A8S5RIZ4</accession>
<dbReference type="InterPro" id="IPR011604">
    <property type="entry name" value="PDDEXK-like_dom_sf"/>
</dbReference>
<organism evidence="1">
    <name type="scientific">virus sp. ctML55</name>
    <dbReference type="NCBI Taxonomy" id="2827627"/>
    <lineage>
        <taxon>Viruses</taxon>
    </lineage>
</organism>
<sequence>MELKDIKLRPLLDTLRLEKISDKVYFSEQYSGYVSNSRLGLINPRQDGNPDKFFTGFKNTFSSALELGSAVHELVLQPDSFELSEDIGKPTAKLGAMANELYPVFLKGEVTFDDVKKASDKVEYYKGKLTKELAKSVIEASTNYWKNRQLKEFDLTQDKEIIYLDNKSLEIVKSCVSALNSNKQVQKLLHPEGITKTPISENEQAILLDVEATCPNGKKFILHLKSKLDNYTIDTETNTIVVNDIKTIGKIVSEIDTNINKYHYSREFAMYLYLLKLCAEKFYNLENPKLQANYLVVSTIPNFYSKVRPVTYLELRQGFHEFKTLLKYVAYQIGYRDYSLDERPSKYQL</sequence>
<protein>
    <submittedName>
        <fullName evidence="1">Uncharacterized protein</fullName>
    </submittedName>
</protein>
<evidence type="ECO:0000313" key="1">
    <source>
        <dbReference type="EMBL" id="DAE31066.1"/>
    </source>
</evidence>
<dbReference type="Gene3D" id="3.90.320.10">
    <property type="match status" value="1"/>
</dbReference>